<feature type="transmembrane region" description="Helical" evidence="1">
    <location>
        <begin position="61"/>
        <end position="84"/>
    </location>
</feature>
<keyword evidence="1" id="KW-0812">Transmembrane</keyword>
<dbReference type="Proteomes" id="UP001597307">
    <property type="component" value="Unassembled WGS sequence"/>
</dbReference>
<evidence type="ECO:0000256" key="1">
    <source>
        <dbReference type="SAM" id="Phobius"/>
    </source>
</evidence>
<accession>A0ABW4Q9Q8</accession>
<gene>
    <name evidence="2" type="ORF">ACFSFX_12730</name>
</gene>
<organism evidence="2 3">
    <name type="scientific">Arthrobacter flavus</name>
    <dbReference type="NCBI Taxonomy" id="95172"/>
    <lineage>
        <taxon>Bacteria</taxon>
        <taxon>Bacillati</taxon>
        <taxon>Actinomycetota</taxon>
        <taxon>Actinomycetes</taxon>
        <taxon>Micrococcales</taxon>
        <taxon>Micrococcaceae</taxon>
        <taxon>Arthrobacter</taxon>
    </lineage>
</organism>
<feature type="transmembrane region" description="Helical" evidence="1">
    <location>
        <begin position="21"/>
        <end position="41"/>
    </location>
</feature>
<evidence type="ECO:0000313" key="2">
    <source>
        <dbReference type="EMBL" id="MFD1847458.1"/>
    </source>
</evidence>
<keyword evidence="1" id="KW-1133">Transmembrane helix</keyword>
<evidence type="ECO:0008006" key="4">
    <source>
        <dbReference type="Google" id="ProtNLM"/>
    </source>
</evidence>
<proteinExistence type="predicted"/>
<keyword evidence="3" id="KW-1185">Reference proteome</keyword>
<evidence type="ECO:0000313" key="3">
    <source>
        <dbReference type="Proteomes" id="UP001597307"/>
    </source>
</evidence>
<feature type="transmembrane region" description="Helical" evidence="1">
    <location>
        <begin position="128"/>
        <end position="146"/>
    </location>
</feature>
<reference evidence="3" key="1">
    <citation type="journal article" date="2019" name="Int. J. Syst. Evol. Microbiol.">
        <title>The Global Catalogue of Microorganisms (GCM) 10K type strain sequencing project: providing services to taxonomists for standard genome sequencing and annotation.</title>
        <authorList>
            <consortium name="The Broad Institute Genomics Platform"/>
            <consortium name="The Broad Institute Genome Sequencing Center for Infectious Disease"/>
            <person name="Wu L."/>
            <person name="Ma J."/>
        </authorList>
    </citation>
    <scope>NUCLEOTIDE SEQUENCE [LARGE SCALE GENOMIC DNA]</scope>
    <source>
        <strain evidence="3">JCM 11496</strain>
    </source>
</reference>
<protein>
    <recommendedName>
        <fullName evidence="4">Major facilitator superfamily (MFS) profile domain-containing protein</fullName>
    </recommendedName>
</protein>
<feature type="transmembrane region" description="Helical" evidence="1">
    <location>
        <begin position="104"/>
        <end position="122"/>
    </location>
</feature>
<name>A0ABW4Q9Q8_9MICC</name>
<sequence>MSAESVLVVFAIAKKLLLRSVVIGAVVGIVAGVGLSVVYVVDVALLQQQHGSSGPEAGFVMIFVVVGVVVGPALGLVSGVGAVLLMRLRATFDTRAAMHYPRTAALGAGVVTALSAGFALIANGASPPMLMAVVVGLGLVSAIIAFHQTKRVLNTA</sequence>
<dbReference type="EMBL" id="JBHUGA010000052">
    <property type="protein sequence ID" value="MFD1847458.1"/>
    <property type="molecule type" value="Genomic_DNA"/>
</dbReference>
<keyword evidence="1" id="KW-0472">Membrane</keyword>
<comment type="caution">
    <text evidence="2">The sequence shown here is derived from an EMBL/GenBank/DDBJ whole genome shotgun (WGS) entry which is preliminary data.</text>
</comment>
<dbReference type="RefSeq" id="WP_343879524.1">
    <property type="nucleotide sequence ID" value="NZ_BAAAIJ010000036.1"/>
</dbReference>